<keyword evidence="1" id="KW-0863">Zinc-finger</keyword>
<feature type="region of interest" description="Disordered" evidence="2">
    <location>
        <begin position="58"/>
        <end position="78"/>
    </location>
</feature>
<protein>
    <recommendedName>
        <fullName evidence="3">CCHC-type domain-containing protein</fullName>
    </recommendedName>
</protein>
<evidence type="ECO:0000259" key="3">
    <source>
        <dbReference type="PROSITE" id="PS50158"/>
    </source>
</evidence>
<accession>A0AAD4XLM8</accession>
<dbReference type="InterPro" id="IPR001878">
    <property type="entry name" value="Znf_CCHC"/>
</dbReference>
<keyword evidence="1" id="KW-0479">Metal-binding</keyword>
<dbReference type="SMART" id="SM00343">
    <property type="entry name" value="ZnF_C2HC"/>
    <property type="match status" value="1"/>
</dbReference>
<dbReference type="InterPro" id="IPR036875">
    <property type="entry name" value="Znf_CCHC_sf"/>
</dbReference>
<dbReference type="GO" id="GO:0008270">
    <property type="term" value="F:zinc ion binding"/>
    <property type="evidence" value="ECO:0007669"/>
    <property type="project" value="UniProtKB-KW"/>
</dbReference>
<evidence type="ECO:0000256" key="1">
    <source>
        <dbReference type="PROSITE-ProRule" id="PRU00047"/>
    </source>
</evidence>
<dbReference type="SUPFAM" id="SSF57756">
    <property type="entry name" value="Retrovirus zinc finger-like domains"/>
    <property type="match status" value="1"/>
</dbReference>
<feature type="non-terminal residue" evidence="4">
    <location>
        <position position="91"/>
    </location>
</feature>
<dbReference type="EMBL" id="JAJJMB010008592">
    <property type="protein sequence ID" value="KAI3922694.1"/>
    <property type="molecule type" value="Genomic_DNA"/>
</dbReference>
<evidence type="ECO:0000256" key="2">
    <source>
        <dbReference type="SAM" id="MobiDB-lite"/>
    </source>
</evidence>
<sequence>MEETTNRGGNSGTGTMVHAPQPMRIECYVFKGPCYHCQTPGHKARDCPKNGKALAEYERRQGQNPPQGRGPHPRLNVIFPQNGEGLVVMLE</sequence>
<evidence type="ECO:0000313" key="5">
    <source>
        <dbReference type="Proteomes" id="UP001202328"/>
    </source>
</evidence>
<dbReference type="GO" id="GO:0003676">
    <property type="term" value="F:nucleic acid binding"/>
    <property type="evidence" value="ECO:0007669"/>
    <property type="project" value="InterPro"/>
</dbReference>
<name>A0AAD4XLM8_9MAGN</name>
<dbReference type="AlphaFoldDB" id="A0AAD4XLM8"/>
<dbReference type="PROSITE" id="PS50158">
    <property type="entry name" value="ZF_CCHC"/>
    <property type="match status" value="1"/>
</dbReference>
<evidence type="ECO:0000313" key="4">
    <source>
        <dbReference type="EMBL" id="KAI3922694.1"/>
    </source>
</evidence>
<keyword evidence="5" id="KW-1185">Reference proteome</keyword>
<comment type="caution">
    <text evidence="4">The sequence shown here is derived from an EMBL/GenBank/DDBJ whole genome shotgun (WGS) entry which is preliminary data.</text>
</comment>
<gene>
    <name evidence="4" type="ORF">MKW98_006825</name>
</gene>
<feature type="domain" description="CCHC-type" evidence="3">
    <location>
        <begin position="34"/>
        <end position="49"/>
    </location>
</feature>
<dbReference type="Gene3D" id="4.10.60.10">
    <property type="entry name" value="Zinc finger, CCHC-type"/>
    <property type="match status" value="1"/>
</dbReference>
<reference evidence="4" key="1">
    <citation type="submission" date="2022-04" db="EMBL/GenBank/DDBJ databases">
        <title>A functionally conserved STORR gene fusion in Papaver species that diverged 16.8 million years ago.</title>
        <authorList>
            <person name="Catania T."/>
        </authorList>
    </citation>
    <scope>NUCLEOTIDE SEQUENCE</scope>
    <source>
        <strain evidence="4">S-188037</strain>
    </source>
</reference>
<dbReference type="Pfam" id="PF00098">
    <property type="entry name" value="zf-CCHC"/>
    <property type="match status" value="1"/>
</dbReference>
<dbReference type="Proteomes" id="UP001202328">
    <property type="component" value="Unassembled WGS sequence"/>
</dbReference>
<organism evidence="4 5">
    <name type="scientific">Papaver atlanticum</name>
    <dbReference type="NCBI Taxonomy" id="357466"/>
    <lineage>
        <taxon>Eukaryota</taxon>
        <taxon>Viridiplantae</taxon>
        <taxon>Streptophyta</taxon>
        <taxon>Embryophyta</taxon>
        <taxon>Tracheophyta</taxon>
        <taxon>Spermatophyta</taxon>
        <taxon>Magnoliopsida</taxon>
        <taxon>Ranunculales</taxon>
        <taxon>Papaveraceae</taxon>
        <taxon>Papaveroideae</taxon>
        <taxon>Papaver</taxon>
    </lineage>
</organism>
<proteinExistence type="predicted"/>
<keyword evidence="1" id="KW-0862">Zinc</keyword>
<feature type="non-terminal residue" evidence="4">
    <location>
        <position position="1"/>
    </location>
</feature>